<proteinExistence type="predicted"/>
<keyword evidence="7" id="KW-0732">Signal</keyword>
<dbReference type="EMBL" id="GG676180">
    <property type="protein sequence ID" value="EER12111.1"/>
    <property type="molecule type" value="Genomic_DNA"/>
</dbReference>
<comment type="catalytic activity">
    <reaction evidence="1 5">
        <text>[protein]-peptidylproline (omega=180) = [protein]-peptidylproline (omega=0)</text>
        <dbReference type="Rhea" id="RHEA:16237"/>
        <dbReference type="Rhea" id="RHEA-COMP:10747"/>
        <dbReference type="Rhea" id="RHEA-COMP:10748"/>
        <dbReference type="ChEBI" id="CHEBI:83833"/>
        <dbReference type="ChEBI" id="CHEBI:83834"/>
        <dbReference type="EC" id="5.2.1.8"/>
    </reaction>
</comment>
<sequence length="193" mass="21032">MLIYRGVVAITAVVMGALCKTDEDVAPKPRPDLPPSDSLRIGVKRRAETPCDEPAKDGDAVAVHYTGWLRATAEKFDSSRDRKEPFKLTLGQGMVIKGWDLGILGMCPGEQRRLTIPADLGYGQSGSPPKIPGNATLVFDVELISINADDNDDILDEDDEDDMDPLFDSEEKEEDKDGKGGEDLVEEGVEDDL</sequence>
<dbReference type="GO" id="GO:0003755">
    <property type="term" value="F:peptidyl-prolyl cis-trans isomerase activity"/>
    <property type="evidence" value="ECO:0007669"/>
    <property type="project" value="UniProtKB-KW"/>
</dbReference>
<reference evidence="9 10" key="1">
    <citation type="submission" date="2008-07" db="EMBL/GenBank/DDBJ databases">
        <authorList>
            <person name="El-Sayed N."/>
            <person name="Caler E."/>
            <person name="Inman J."/>
            <person name="Amedeo P."/>
            <person name="Hass B."/>
            <person name="Wortman J."/>
        </authorList>
    </citation>
    <scope>NUCLEOTIDE SEQUENCE [LARGE SCALE GENOMIC DNA]</scope>
    <source>
        <strain evidence="10">ATCC 50983 / TXsc</strain>
    </source>
</reference>
<dbReference type="InterPro" id="IPR001179">
    <property type="entry name" value="PPIase_FKBP_dom"/>
</dbReference>
<dbReference type="InterPro" id="IPR046357">
    <property type="entry name" value="PPIase_dom_sf"/>
</dbReference>
<dbReference type="Gene3D" id="3.10.50.40">
    <property type="match status" value="1"/>
</dbReference>
<dbReference type="InParanoid" id="C5KU69"/>
<evidence type="ECO:0000256" key="4">
    <source>
        <dbReference type="ARBA" id="ARBA00023235"/>
    </source>
</evidence>
<feature type="compositionally biased region" description="Acidic residues" evidence="6">
    <location>
        <begin position="183"/>
        <end position="193"/>
    </location>
</feature>
<accession>C5KU69</accession>
<dbReference type="GO" id="GO:0005783">
    <property type="term" value="C:endoplasmic reticulum"/>
    <property type="evidence" value="ECO:0007669"/>
    <property type="project" value="TreeGrafter"/>
</dbReference>
<feature type="compositionally biased region" description="Basic and acidic residues" evidence="6">
    <location>
        <begin position="45"/>
        <end position="54"/>
    </location>
</feature>
<evidence type="ECO:0000256" key="3">
    <source>
        <dbReference type="ARBA" id="ARBA00023110"/>
    </source>
</evidence>
<evidence type="ECO:0000256" key="5">
    <source>
        <dbReference type="PROSITE-ProRule" id="PRU00277"/>
    </source>
</evidence>
<keyword evidence="3 5" id="KW-0697">Rotamase</keyword>
<dbReference type="OrthoDB" id="1902587at2759"/>
<dbReference type="Pfam" id="PF00254">
    <property type="entry name" value="FKBP_C"/>
    <property type="match status" value="1"/>
</dbReference>
<dbReference type="PANTHER" id="PTHR45779">
    <property type="entry name" value="PEPTIDYLPROLYL ISOMERASE"/>
    <property type="match status" value="1"/>
</dbReference>
<evidence type="ECO:0000313" key="9">
    <source>
        <dbReference type="EMBL" id="EER12111.1"/>
    </source>
</evidence>
<dbReference type="AlphaFoldDB" id="C5KU69"/>
<keyword evidence="4 5" id="KW-0413">Isomerase</keyword>
<protein>
    <recommendedName>
        <fullName evidence="2 5">peptidylprolyl isomerase</fullName>
        <ecNumber evidence="2 5">5.2.1.8</ecNumber>
    </recommendedName>
</protein>
<feature type="signal peptide" evidence="7">
    <location>
        <begin position="1"/>
        <end position="19"/>
    </location>
</feature>
<feature type="region of interest" description="Disordered" evidence="6">
    <location>
        <begin position="150"/>
        <end position="193"/>
    </location>
</feature>
<evidence type="ECO:0000256" key="7">
    <source>
        <dbReference type="SAM" id="SignalP"/>
    </source>
</evidence>
<dbReference type="FunFam" id="3.10.50.40:FF:000006">
    <property type="entry name" value="Peptidyl-prolyl cis-trans isomerase"/>
    <property type="match status" value="1"/>
</dbReference>
<dbReference type="PROSITE" id="PS50059">
    <property type="entry name" value="FKBP_PPIASE"/>
    <property type="match status" value="1"/>
</dbReference>
<dbReference type="PANTHER" id="PTHR45779:SF7">
    <property type="entry name" value="PEPTIDYLPROLYL ISOMERASE"/>
    <property type="match status" value="1"/>
</dbReference>
<evidence type="ECO:0000313" key="10">
    <source>
        <dbReference type="Proteomes" id="UP000007800"/>
    </source>
</evidence>
<feature type="chain" id="PRO_5002954347" description="peptidylprolyl isomerase" evidence="7">
    <location>
        <begin position="20"/>
        <end position="193"/>
    </location>
</feature>
<feature type="compositionally biased region" description="Acidic residues" evidence="6">
    <location>
        <begin position="150"/>
        <end position="174"/>
    </location>
</feature>
<evidence type="ECO:0000256" key="6">
    <source>
        <dbReference type="SAM" id="MobiDB-lite"/>
    </source>
</evidence>
<dbReference type="SUPFAM" id="SSF54534">
    <property type="entry name" value="FKBP-like"/>
    <property type="match status" value="1"/>
</dbReference>
<dbReference type="GeneID" id="9061099"/>
<feature type="domain" description="PPIase FKBP-type" evidence="8">
    <location>
        <begin position="58"/>
        <end position="147"/>
    </location>
</feature>
<dbReference type="InterPro" id="IPR044609">
    <property type="entry name" value="FKBP2/11"/>
</dbReference>
<dbReference type="EC" id="5.2.1.8" evidence="2 5"/>
<name>C5KU69_PERM5</name>
<gene>
    <name evidence="9" type="ORF">Pmar_PMAR019217</name>
</gene>
<evidence type="ECO:0000256" key="1">
    <source>
        <dbReference type="ARBA" id="ARBA00000971"/>
    </source>
</evidence>
<feature type="region of interest" description="Disordered" evidence="6">
    <location>
        <begin position="24"/>
        <end position="54"/>
    </location>
</feature>
<evidence type="ECO:0000256" key="2">
    <source>
        <dbReference type="ARBA" id="ARBA00013194"/>
    </source>
</evidence>
<dbReference type="Proteomes" id="UP000007800">
    <property type="component" value="Unassembled WGS sequence"/>
</dbReference>
<evidence type="ECO:0000259" key="8">
    <source>
        <dbReference type="PROSITE" id="PS50059"/>
    </source>
</evidence>
<organism evidence="10">
    <name type="scientific">Perkinsus marinus (strain ATCC 50983 / TXsc)</name>
    <dbReference type="NCBI Taxonomy" id="423536"/>
    <lineage>
        <taxon>Eukaryota</taxon>
        <taxon>Sar</taxon>
        <taxon>Alveolata</taxon>
        <taxon>Perkinsozoa</taxon>
        <taxon>Perkinsea</taxon>
        <taxon>Perkinsida</taxon>
        <taxon>Perkinsidae</taxon>
        <taxon>Perkinsus</taxon>
    </lineage>
</organism>
<keyword evidence="10" id="KW-1185">Reference proteome</keyword>
<dbReference type="OMA" id="GMCPGEQ"/>
<dbReference type="RefSeq" id="XP_002780316.1">
    <property type="nucleotide sequence ID" value="XM_002780270.1"/>
</dbReference>